<gene>
    <name evidence="3" type="ORF">IBL28_19200</name>
</gene>
<evidence type="ECO:0000259" key="2">
    <source>
        <dbReference type="Pfam" id="PF04909"/>
    </source>
</evidence>
<dbReference type="EMBL" id="JACVDC010000090">
    <property type="protein sequence ID" value="MBC9798106.1"/>
    <property type="molecule type" value="Genomic_DNA"/>
</dbReference>
<dbReference type="Gene3D" id="3.20.20.140">
    <property type="entry name" value="Metal-dependent hydrolases"/>
    <property type="match status" value="1"/>
</dbReference>
<comment type="similarity">
    <text evidence="1">Belongs to the metallo-dependent hydrolases superfamily.</text>
</comment>
<dbReference type="AlphaFoldDB" id="A0A926JVG3"/>
<dbReference type="InterPro" id="IPR052350">
    <property type="entry name" value="Metallo-dep_Lactonases"/>
</dbReference>
<dbReference type="Pfam" id="PF04909">
    <property type="entry name" value="Amidohydro_2"/>
    <property type="match status" value="1"/>
</dbReference>
<evidence type="ECO:0000256" key="1">
    <source>
        <dbReference type="ARBA" id="ARBA00038310"/>
    </source>
</evidence>
<dbReference type="GO" id="GO:0016787">
    <property type="term" value="F:hydrolase activity"/>
    <property type="evidence" value="ECO:0007669"/>
    <property type="project" value="InterPro"/>
</dbReference>
<dbReference type="InterPro" id="IPR006680">
    <property type="entry name" value="Amidohydro-rel"/>
</dbReference>
<reference evidence="3 4" key="1">
    <citation type="submission" date="2020-09" db="EMBL/GenBank/DDBJ databases">
        <title>Sinomicrobium weinanense sp. nov., a halophilic bacteria isolated from saline-alkali soil.</title>
        <authorList>
            <person name="Wu P."/>
            <person name="Ren H."/>
            <person name="Mei Y."/>
            <person name="Liang Y."/>
            <person name="Chen Z."/>
        </authorList>
    </citation>
    <scope>NUCLEOTIDE SEQUENCE [LARGE SCALE GENOMIC DNA]</scope>
    <source>
        <strain evidence="3 4">FJxs</strain>
    </source>
</reference>
<dbReference type="PANTHER" id="PTHR43569:SF2">
    <property type="entry name" value="AMIDOHYDROLASE-RELATED DOMAIN-CONTAINING PROTEIN"/>
    <property type="match status" value="1"/>
</dbReference>
<organism evidence="3 4">
    <name type="scientific">Sinomicrobium weinanense</name>
    <dbReference type="NCBI Taxonomy" id="2842200"/>
    <lineage>
        <taxon>Bacteria</taxon>
        <taxon>Pseudomonadati</taxon>
        <taxon>Bacteroidota</taxon>
        <taxon>Flavobacteriia</taxon>
        <taxon>Flavobacteriales</taxon>
        <taxon>Flavobacteriaceae</taxon>
        <taxon>Sinomicrobium</taxon>
    </lineage>
</organism>
<feature type="non-terminal residue" evidence="3">
    <location>
        <position position="1"/>
    </location>
</feature>
<evidence type="ECO:0000313" key="4">
    <source>
        <dbReference type="Proteomes" id="UP000653730"/>
    </source>
</evidence>
<comment type="caution">
    <text evidence="3">The sequence shown here is derived from an EMBL/GenBank/DDBJ whole genome shotgun (WGS) entry which is preliminary data.</text>
</comment>
<protein>
    <submittedName>
        <fullName evidence="3">Amidohydrolase family protein</fullName>
    </submittedName>
</protein>
<dbReference type="SUPFAM" id="SSF51556">
    <property type="entry name" value="Metallo-dependent hydrolases"/>
    <property type="match status" value="1"/>
</dbReference>
<name>A0A926JVG3_9FLAO</name>
<proteinExistence type="inferred from homology"/>
<dbReference type="InterPro" id="IPR032466">
    <property type="entry name" value="Metal_Hydrolase"/>
</dbReference>
<accession>A0A926JVG3</accession>
<dbReference type="Proteomes" id="UP000653730">
    <property type="component" value="Unassembled WGS sequence"/>
</dbReference>
<evidence type="ECO:0000313" key="3">
    <source>
        <dbReference type="EMBL" id="MBC9798106.1"/>
    </source>
</evidence>
<feature type="domain" description="Amidohydrolase-related" evidence="2">
    <location>
        <begin position="5"/>
        <end position="227"/>
    </location>
</feature>
<dbReference type="PANTHER" id="PTHR43569">
    <property type="entry name" value="AMIDOHYDROLASE"/>
    <property type="match status" value="1"/>
</dbReference>
<dbReference type="RefSeq" id="WP_187967233.1">
    <property type="nucleotide sequence ID" value="NZ_JACVDC010000090.1"/>
</dbReference>
<keyword evidence="4" id="KW-1185">Reference proteome</keyword>
<sequence>MDGCVAVQADQSEEETEFLLKCAAENPFVKAVVGWVDLLSEDVSTSLARFSGNPLFRGVRHIVQAEPDDFMLREDFRKGIGALGAFGLTYDILVYARQLPAAVDLVRRFPRQRFVLDHIAKPEISGGLDKEWTKNIRRLAESENVYCKLSGMVTETDNFTWKQEDFTPFLDTVTEAFGTNRLMFGSDWPVCLISCGYGEVLKIVKDYFSPDELPEIMGKNAVQFYGIPAGPE</sequence>